<name>A0A2T0K624_9ACTN</name>
<dbReference type="AlphaFoldDB" id="A0A2T0K624"/>
<dbReference type="Gene3D" id="1.25.40.10">
    <property type="entry name" value="Tetratricopeptide repeat domain"/>
    <property type="match status" value="1"/>
</dbReference>
<dbReference type="SUPFAM" id="SSF48452">
    <property type="entry name" value="TPR-like"/>
    <property type="match status" value="1"/>
</dbReference>
<comment type="caution">
    <text evidence="2">The sequence shown here is derived from an EMBL/GenBank/DDBJ whole genome shotgun (WGS) entry which is preliminary data.</text>
</comment>
<feature type="compositionally biased region" description="Polar residues" evidence="1">
    <location>
        <begin position="79"/>
        <end position="95"/>
    </location>
</feature>
<proteinExistence type="predicted"/>
<sequence>MTAIRVDAGLGDRGRALDYFRQALPIRREVGDRAGQAVTRYNIAMIHRADGDLDQAIGELEHVVDLDRQVQHPDLDDATNWQKPRNPYTRTMTPT</sequence>
<evidence type="ECO:0000256" key="1">
    <source>
        <dbReference type="SAM" id="MobiDB-lite"/>
    </source>
</evidence>
<dbReference type="InterPro" id="IPR011990">
    <property type="entry name" value="TPR-like_helical_dom_sf"/>
</dbReference>
<dbReference type="Pfam" id="PF13424">
    <property type="entry name" value="TPR_12"/>
    <property type="match status" value="1"/>
</dbReference>
<dbReference type="EMBL" id="PVMZ01000013">
    <property type="protein sequence ID" value="PRX18417.1"/>
    <property type="molecule type" value="Genomic_DNA"/>
</dbReference>
<dbReference type="OrthoDB" id="3287605at2"/>
<reference evidence="2 3" key="1">
    <citation type="submission" date="2018-03" db="EMBL/GenBank/DDBJ databases">
        <title>Genomic Encyclopedia of Archaeal and Bacterial Type Strains, Phase II (KMG-II): from individual species to whole genera.</title>
        <authorList>
            <person name="Goeker M."/>
        </authorList>
    </citation>
    <scope>NUCLEOTIDE SEQUENCE [LARGE SCALE GENOMIC DNA]</scope>
    <source>
        <strain evidence="2 3">DSM 43146</strain>
    </source>
</reference>
<accession>A0A2T0K624</accession>
<dbReference type="Proteomes" id="UP000239415">
    <property type="component" value="Unassembled WGS sequence"/>
</dbReference>
<feature type="region of interest" description="Disordered" evidence="1">
    <location>
        <begin position="75"/>
        <end position="95"/>
    </location>
</feature>
<protein>
    <submittedName>
        <fullName evidence="2">Tetratricopeptide repeat protein</fullName>
    </submittedName>
</protein>
<evidence type="ECO:0000313" key="3">
    <source>
        <dbReference type="Proteomes" id="UP000239415"/>
    </source>
</evidence>
<organism evidence="2 3">
    <name type="scientific">Actinoplanes italicus</name>
    <dbReference type="NCBI Taxonomy" id="113567"/>
    <lineage>
        <taxon>Bacteria</taxon>
        <taxon>Bacillati</taxon>
        <taxon>Actinomycetota</taxon>
        <taxon>Actinomycetes</taxon>
        <taxon>Micromonosporales</taxon>
        <taxon>Micromonosporaceae</taxon>
        <taxon>Actinoplanes</taxon>
    </lineage>
</organism>
<gene>
    <name evidence="2" type="ORF">CLV67_113254</name>
</gene>
<evidence type="ECO:0000313" key="2">
    <source>
        <dbReference type="EMBL" id="PRX18417.1"/>
    </source>
</evidence>
<keyword evidence="3" id="KW-1185">Reference proteome</keyword>